<reference evidence="2 3" key="1">
    <citation type="submission" date="2016-02" db="EMBL/GenBank/DDBJ databases">
        <title>Genome analysis of coral dinoflagellate symbionts highlights evolutionary adaptations to a symbiotic lifestyle.</title>
        <authorList>
            <person name="Aranda M."/>
            <person name="Li Y."/>
            <person name="Liew Y.J."/>
            <person name="Baumgarten S."/>
            <person name="Simakov O."/>
            <person name="Wilson M."/>
            <person name="Piel J."/>
            <person name="Ashoor H."/>
            <person name="Bougouffa S."/>
            <person name="Bajic V.B."/>
            <person name="Ryu T."/>
            <person name="Ravasi T."/>
            <person name="Bayer T."/>
            <person name="Micklem G."/>
            <person name="Kim H."/>
            <person name="Bhak J."/>
            <person name="Lajeunesse T.C."/>
            <person name="Voolstra C.R."/>
        </authorList>
    </citation>
    <scope>NUCLEOTIDE SEQUENCE [LARGE SCALE GENOMIC DNA]</scope>
    <source>
        <strain evidence="2 3">CCMP2467</strain>
    </source>
</reference>
<dbReference type="AlphaFoldDB" id="A0A1Q9D213"/>
<feature type="compositionally biased region" description="Polar residues" evidence="1">
    <location>
        <begin position="95"/>
        <end position="105"/>
    </location>
</feature>
<keyword evidence="3" id="KW-1185">Reference proteome</keyword>
<organism evidence="2 3">
    <name type="scientific">Symbiodinium microadriaticum</name>
    <name type="common">Dinoflagellate</name>
    <name type="synonym">Zooxanthella microadriatica</name>
    <dbReference type="NCBI Taxonomy" id="2951"/>
    <lineage>
        <taxon>Eukaryota</taxon>
        <taxon>Sar</taxon>
        <taxon>Alveolata</taxon>
        <taxon>Dinophyceae</taxon>
        <taxon>Suessiales</taxon>
        <taxon>Symbiodiniaceae</taxon>
        <taxon>Symbiodinium</taxon>
    </lineage>
</organism>
<evidence type="ECO:0000256" key="1">
    <source>
        <dbReference type="SAM" id="MobiDB-lite"/>
    </source>
</evidence>
<accession>A0A1Q9D213</accession>
<feature type="compositionally biased region" description="Low complexity" evidence="1">
    <location>
        <begin position="84"/>
        <end position="94"/>
    </location>
</feature>
<dbReference type="Proteomes" id="UP000186817">
    <property type="component" value="Unassembled WGS sequence"/>
</dbReference>
<name>A0A1Q9D213_SYMMI</name>
<sequence length="227" mass="24194">MRLKGSSKLPRRRCQFGDPLCRPMAAEGRRAFLQRYSCYLPTDFVQGLGTLAPLATLEVPDFDSQLPEIDVASVEGPSGQAMEASGAAAAASSSPRLSVNTSGQPPRQERKAEKRSESAGAVGVGASEPPAEPKAVAKDPPETEEAASTKEDDAVASSQSRIAELEVKPKLHGNFAVLELYTPEDVHKSLFGRVCLSACNKALQEQLASLQQEQATRAAPEAENFQT</sequence>
<feature type="compositionally biased region" description="Basic and acidic residues" evidence="1">
    <location>
        <begin position="107"/>
        <end position="117"/>
    </location>
</feature>
<proteinExistence type="predicted"/>
<feature type="region of interest" description="Disordered" evidence="1">
    <location>
        <begin position="76"/>
        <end position="156"/>
    </location>
</feature>
<evidence type="ECO:0000313" key="2">
    <source>
        <dbReference type="EMBL" id="OLP89196.1"/>
    </source>
</evidence>
<gene>
    <name evidence="2" type="ORF">AK812_SmicGene29377</name>
</gene>
<feature type="compositionally biased region" description="Basic and acidic residues" evidence="1">
    <location>
        <begin position="135"/>
        <end position="153"/>
    </location>
</feature>
<evidence type="ECO:0000313" key="3">
    <source>
        <dbReference type="Proteomes" id="UP000186817"/>
    </source>
</evidence>
<dbReference type="EMBL" id="LSRX01000773">
    <property type="protein sequence ID" value="OLP89196.1"/>
    <property type="molecule type" value="Genomic_DNA"/>
</dbReference>
<comment type="caution">
    <text evidence="2">The sequence shown here is derived from an EMBL/GenBank/DDBJ whole genome shotgun (WGS) entry which is preliminary data.</text>
</comment>
<protein>
    <submittedName>
        <fullName evidence="2">Uncharacterized protein</fullName>
    </submittedName>
</protein>